<dbReference type="Proteomes" id="UP001497512">
    <property type="component" value="Chromosome 10"/>
</dbReference>
<dbReference type="SUPFAM" id="SSF56112">
    <property type="entry name" value="Protein kinase-like (PK-like)"/>
    <property type="match status" value="1"/>
</dbReference>
<protein>
    <recommendedName>
        <fullName evidence="3">Protein kinase domain-containing protein</fullName>
    </recommendedName>
</protein>
<dbReference type="Gene3D" id="1.10.510.10">
    <property type="entry name" value="Transferase(Phosphotransferase) domain 1"/>
    <property type="match status" value="1"/>
</dbReference>
<proteinExistence type="predicted"/>
<sequence>MPPTSLTTPVSQDKAGSRGNVELKRDLAYDEIWVRIADFKSSNCIVGTGFWRAPEVLNAVRDNITPTYSAAVDVYGFGMGIVEACLVTQVVTKGEQISRMMERKGGMSSINFHLEHQGQEGVLSGDAWNGCMGYGREVDYCDAMPSLITGSASVAVDEDIENDGQPLQEPERAAWIAHSVDPFLTVAYFSGVGLQIIPPLALYNSLKILNLLVNHEGEFF</sequence>
<keyword evidence="2" id="KW-1185">Reference proteome</keyword>
<reference evidence="1" key="1">
    <citation type="submission" date="2024-02" db="EMBL/GenBank/DDBJ databases">
        <authorList>
            <consortium name="ELIXIR-Norway"/>
            <consortium name="Elixir Norway"/>
        </authorList>
    </citation>
    <scope>NUCLEOTIDE SEQUENCE</scope>
</reference>
<dbReference type="EMBL" id="OZ019902">
    <property type="protein sequence ID" value="CAK9193882.1"/>
    <property type="molecule type" value="Genomic_DNA"/>
</dbReference>
<gene>
    <name evidence="1" type="ORF">CSSPTR1EN2_LOCUS2248</name>
</gene>
<organism evidence="1 2">
    <name type="scientific">Sphagnum troendelagicum</name>
    <dbReference type="NCBI Taxonomy" id="128251"/>
    <lineage>
        <taxon>Eukaryota</taxon>
        <taxon>Viridiplantae</taxon>
        <taxon>Streptophyta</taxon>
        <taxon>Embryophyta</taxon>
        <taxon>Bryophyta</taxon>
        <taxon>Sphagnophytina</taxon>
        <taxon>Sphagnopsida</taxon>
        <taxon>Sphagnales</taxon>
        <taxon>Sphagnaceae</taxon>
        <taxon>Sphagnum</taxon>
    </lineage>
</organism>
<dbReference type="InterPro" id="IPR011009">
    <property type="entry name" value="Kinase-like_dom_sf"/>
</dbReference>
<accession>A0ABP0TE28</accession>
<evidence type="ECO:0000313" key="2">
    <source>
        <dbReference type="Proteomes" id="UP001497512"/>
    </source>
</evidence>
<evidence type="ECO:0008006" key="3">
    <source>
        <dbReference type="Google" id="ProtNLM"/>
    </source>
</evidence>
<name>A0ABP0TE28_9BRYO</name>
<evidence type="ECO:0000313" key="1">
    <source>
        <dbReference type="EMBL" id="CAK9193882.1"/>
    </source>
</evidence>